<accession>A0AAN5CAP6</accession>
<evidence type="ECO:0000313" key="3">
    <source>
        <dbReference type="EMBL" id="GMR36002.1"/>
    </source>
</evidence>
<dbReference type="InterPro" id="IPR005069">
    <property type="entry name" value="Nucl-diP-sugar_transferase"/>
</dbReference>
<evidence type="ECO:0000313" key="4">
    <source>
        <dbReference type="Proteomes" id="UP001328107"/>
    </source>
</evidence>
<keyword evidence="1" id="KW-0812">Transmembrane</keyword>
<evidence type="ECO:0000259" key="2">
    <source>
        <dbReference type="Pfam" id="PF03407"/>
    </source>
</evidence>
<keyword evidence="1" id="KW-0472">Membrane</keyword>
<reference evidence="4" key="1">
    <citation type="submission" date="2022-10" db="EMBL/GenBank/DDBJ databases">
        <title>Genome assembly of Pristionchus species.</title>
        <authorList>
            <person name="Yoshida K."/>
            <person name="Sommer R.J."/>
        </authorList>
    </citation>
    <scope>NUCLEOTIDE SEQUENCE [LARGE SCALE GENOMIC DNA]</scope>
    <source>
        <strain evidence="4">RS5460</strain>
    </source>
</reference>
<protein>
    <recommendedName>
        <fullName evidence="2">Nucleotide-diphospho-sugar transferase domain-containing protein</fullName>
    </recommendedName>
</protein>
<organism evidence="3 4">
    <name type="scientific">Pristionchus mayeri</name>
    <dbReference type="NCBI Taxonomy" id="1317129"/>
    <lineage>
        <taxon>Eukaryota</taxon>
        <taxon>Metazoa</taxon>
        <taxon>Ecdysozoa</taxon>
        <taxon>Nematoda</taxon>
        <taxon>Chromadorea</taxon>
        <taxon>Rhabditida</taxon>
        <taxon>Rhabditina</taxon>
        <taxon>Diplogasteromorpha</taxon>
        <taxon>Diplogasteroidea</taxon>
        <taxon>Neodiplogasteridae</taxon>
        <taxon>Pristionchus</taxon>
    </lineage>
</organism>
<sequence>HRMVSSPYRPLLPFKLFVIPSLKSFVISLVSLYFAAHFLAYLYSVFAILEEKRTLEKKELYDGPLVLNDKYKNVLYGRKINGVYTNVGVMNTALLYDKPKKDGKDKVPSIPDKFYESLFSSAHSILSRQSGKKRDERFVYFTFVNDAYSLMTMNWLCNVDAFEGILNRSVIATSSSTLCTAIKKEYSKVDCIKLSLPSSFSSSLDWGKKEYIQWLIMRASILRRMVRSSIPFVLFETDAVWFRDPSSLFEQASKIDDVDIKVPVKGYTGRGQSLSFDPMLVYPTNGSKILLEEMNKRLTMNSSLYDQDILDELCRAQFNGVVCRTFEWKDIADGKWFKLSESERSRYAPFIVNNNYYVGVKNKMTRQAMNHMWLLNPKSNSCSAVRRRKMFEENEALSSLKPKEEVLKSKSIIDSVAVL</sequence>
<feature type="transmembrane region" description="Helical" evidence="1">
    <location>
        <begin position="25"/>
        <end position="49"/>
    </location>
</feature>
<dbReference type="PANTHER" id="PTHR31967:SF12">
    <property type="entry name" value="NUCLEOTIDE-DIPHOSPHO-SUGAR TRANSFERASE DOMAIN-CONTAINING PROTEIN"/>
    <property type="match status" value="1"/>
</dbReference>
<keyword evidence="1" id="KW-1133">Transmembrane helix</keyword>
<dbReference type="Pfam" id="PF03407">
    <property type="entry name" value="Nucleotid_trans"/>
    <property type="match status" value="1"/>
</dbReference>
<dbReference type="Proteomes" id="UP001328107">
    <property type="component" value="Unassembled WGS sequence"/>
</dbReference>
<feature type="non-terminal residue" evidence="3">
    <location>
        <position position="1"/>
    </location>
</feature>
<feature type="domain" description="Nucleotide-diphospho-sugar transferase" evidence="2">
    <location>
        <begin position="177"/>
        <end position="366"/>
    </location>
</feature>
<comment type="caution">
    <text evidence="3">The sequence shown here is derived from an EMBL/GenBank/DDBJ whole genome shotgun (WGS) entry which is preliminary data.</text>
</comment>
<dbReference type="AlphaFoldDB" id="A0AAN5CAP6"/>
<evidence type="ECO:0000256" key="1">
    <source>
        <dbReference type="SAM" id="Phobius"/>
    </source>
</evidence>
<proteinExistence type="predicted"/>
<dbReference type="PANTHER" id="PTHR31967">
    <property type="entry name" value="GROUNDHOG (HEDGEHOG-LIKE FAMILY)-RELATED"/>
    <property type="match status" value="1"/>
</dbReference>
<gene>
    <name evidence="3" type="ORF">PMAYCL1PPCAC_06197</name>
</gene>
<dbReference type="EMBL" id="BTRK01000002">
    <property type="protein sequence ID" value="GMR36002.1"/>
    <property type="molecule type" value="Genomic_DNA"/>
</dbReference>
<name>A0AAN5CAP6_9BILA</name>
<keyword evidence="4" id="KW-1185">Reference proteome</keyword>